<evidence type="ECO:0000313" key="2">
    <source>
        <dbReference type="EMBL" id="MBD1423782.1"/>
    </source>
</evidence>
<keyword evidence="1" id="KW-0472">Membrane</keyword>
<evidence type="ECO:0000256" key="1">
    <source>
        <dbReference type="SAM" id="Phobius"/>
    </source>
</evidence>
<evidence type="ECO:0000313" key="3">
    <source>
        <dbReference type="Proteomes" id="UP000651112"/>
    </source>
</evidence>
<dbReference type="RefSeq" id="WP_190315556.1">
    <property type="nucleotide sequence ID" value="NZ_JACNYL010000006.1"/>
</dbReference>
<reference evidence="2 3" key="1">
    <citation type="submission" date="2020-08" db="EMBL/GenBank/DDBJ databases">
        <title>Sphingobacterium sp. DN00404 isolated from aquaculture water.</title>
        <authorList>
            <person name="Zhang M."/>
        </authorList>
    </citation>
    <scope>NUCLEOTIDE SEQUENCE [LARGE SCALE GENOMIC DNA]</scope>
    <source>
        <strain evidence="2 3">KCTC 42746</strain>
    </source>
</reference>
<accession>A0ABR7XXK6</accession>
<comment type="caution">
    <text evidence="2">The sequence shown here is derived from an EMBL/GenBank/DDBJ whole genome shotgun (WGS) entry which is preliminary data.</text>
</comment>
<keyword evidence="3" id="KW-1185">Reference proteome</keyword>
<feature type="transmembrane region" description="Helical" evidence="1">
    <location>
        <begin position="6"/>
        <end position="23"/>
    </location>
</feature>
<proteinExistence type="predicted"/>
<name>A0ABR7XXK6_9SPHI</name>
<sequence>MEVLTYAMLMGLGLVFIFFLVRNEQQKYQRYKRLIDMDVEVQFQESADPYDHMRRGSVMLRLHGCEEHVKAIVIKDMSFNHRAFYVPSLDNKLYFKGKGTENQLLSASFRIRRHALRQLVGKQVYVNLSGWVSDNEGNAKPFKARVPYTVACFSDNETAINMTALT</sequence>
<dbReference type="Proteomes" id="UP000651112">
    <property type="component" value="Unassembled WGS sequence"/>
</dbReference>
<protein>
    <submittedName>
        <fullName evidence="2">Uncharacterized protein</fullName>
    </submittedName>
</protein>
<gene>
    <name evidence="2" type="ORF">H8B21_19645</name>
</gene>
<organism evidence="2 3">
    <name type="scientific">Sphingobacterium chuzhouense</name>
    <dbReference type="NCBI Taxonomy" id="1742264"/>
    <lineage>
        <taxon>Bacteria</taxon>
        <taxon>Pseudomonadati</taxon>
        <taxon>Bacteroidota</taxon>
        <taxon>Sphingobacteriia</taxon>
        <taxon>Sphingobacteriales</taxon>
        <taxon>Sphingobacteriaceae</taxon>
        <taxon>Sphingobacterium</taxon>
    </lineage>
</organism>
<dbReference type="EMBL" id="JACNYL010000006">
    <property type="protein sequence ID" value="MBD1423782.1"/>
    <property type="molecule type" value="Genomic_DNA"/>
</dbReference>
<keyword evidence="1" id="KW-1133">Transmembrane helix</keyword>
<keyword evidence="1" id="KW-0812">Transmembrane</keyword>